<keyword evidence="4" id="KW-1185">Reference proteome</keyword>
<organism evidence="3 4">
    <name type="scientific">Candidatus Protochlamydia naegleriophila</name>
    <dbReference type="NCBI Taxonomy" id="389348"/>
    <lineage>
        <taxon>Bacteria</taxon>
        <taxon>Pseudomonadati</taxon>
        <taxon>Chlamydiota</taxon>
        <taxon>Chlamydiia</taxon>
        <taxon>Parachlamydiales</taxon>
        <taxon>Parachlamydiaceae</taxon>
        <taxon>Candidatus Protochlamydia</taxon>
    </lineage>
</organism>
<dbReference type="InterPro" id="IPR003746">
    <property type="entry name" value="DUF167"/>
</dbReference>
<dbReference type="EMBL" id="LN879502">
    <property type="protein sequence ID" value="CUI17451.1"/>
    <property type="molecule type" value="Genomic_DNA"/>
</dbReference>
<dbReference type="FunCoup" id="A0A0U5K5P6">
    <property type="interactions" value="237"/>
</dbReference>
<dbReference type="Gene3D" id="3.30.1200.10">
    <property type="entry name" value="YggU-like"/>
    <property type="match status" value="1"/>
</dbReference>
<protein>
    <recommendedName>
        <fullName evidence="2">UPF0235 protein PNK_1845</fullName>
    </recommendedName>
</protein>
<dbReference type="RefSeq" id="WP_032124007.1">
    <property type="nucleotide sequence ID" value="NZ_LN879502.1"/>
</dbReference>
<dbReference type="PATRIC" id="fig|389348.3.peg.2073"/>
<dbReference type="PANTHER" id="PTHR13420">
    <property type="entry name" value="UPF0235 PROTEIN C15ORF40"/>
    <property type="match status" value="1"/>
</dbReference>
<dbReference type="InterPro" id="IPR036591">
    <property type="entry name" value="YggU-like_sf"/>
</dbReference>
<dbReference type="GO" id="GO:0005737">
    <property type="term" value="C:cytoplasm"/>
    <property type="evidence" value="ECO:0007669"/>
    <property type="project" value="TreeGrafter"/>
</dbReference>
<evidence type="ECO:0000256" key="2">
    <source>
        <dbReference type="HAMAP-Rule" id="MF_00634"/>
    </source>
</evidence>
<name>A0A0U5K5P6_9BACT</name>
<reference evidence="4" key="1">
    <citation type="submission" date="2015-09" db="EMBL/GenBank/DDBJ databases">
        <authorList>
            <person name="Bertelli C."/>
        </authorList>
    </citation>
    <scope>NUCLEOTIDE SEQUENCE [LARGE SCALE GENOMIC DNA]</scope>
    <source>
        <strain evidence="4">KNic</strain>
    </source>
</reference>
<evidence type="ECO:0000256" key="1">
    <source>
        <dbReference type="ARBA" id="ARBA00010364"/>
    </source>
</evidence>
<proteinExistence type="inferred from homology"/>
<dbReference type="PANTHER" id="PTHR13420:SF7">
    <property type="entry name" value="UPF0235 PROTEIN C15ORF40"/>
    <property type="match status" value="1"/>
</dbReference>
<evidence type="ECO:0000313" key="3">
    <source>
        <dbReference type="EMBL" id="CUI17451.1"/>
    </source>
</evidence>
<dbReference type="AlphaFoldDB" id="A0A0U5K5P6"/>
<comment type="similarity">
    <text evidence="1 2">Belongs to the UPF0235 family.</text>
</comment>
<dbReference type="SMART" id="SM01152">
    <property type="entry name" value="DUF167"/>
    <property type="match status" value="1"/>
</dbReference>
<dbReference type="NCBIfam" id="TIGR00251">
    <property type="entry name" value="DUF167 family protein"/>
    <property type="match status" value="1"/>
</dbReference>
<dbReference type="Pfam" id="PF02594">
    <property type="entry name" value="DUF167"/>
    <property type="match status" value="1"/>
</dbReference>
<evidence type="ECO:0000313" key="4">
    <source>
        <dbReference type="Proteomes" id="UP000069902"/>
    </source>
</evidence>
<sequence>MFQQTNQGIVLKVKVIPKASRSQIAGWEGEELKVRLAAVPDKGQANAELVRFLADLLDIGKSHIQLIQGETSRHKRLCLTNISLDQLQKKLPLKLE</sequence>
<dbReference type="KEGG" id="pnl:PNK_1845"/>
<dbReference type="InParanoid" id="A0A0U5K5P6"/>
<dbReference type="SUPFAM" id="SSF69786">
    <property type="entry name" value="YggU-like"/>
    <property type="match status" value="1"/>
</dbReference>
<dbReference type="Proteomes" id="UP000069902">
    <property type="component" value="Chromosome cPNK"/>
</dbReference>
<gene>
    <name evidence="3" type="ORF">PNK_1845</name>
</gene>
<accession>A0A0U5K5P6</accession>
<dbReference type="HAMAP" id="MF_00634">
    <property type="entry name" value="UPF0235"/>
    <property type="match status" value="1"/>
</dbReference>